<comment type="function">
    <text evidence="2">E1 component of the 2-oxoglutarate dehydrogenase (OGDH) complex which catalyzes the decarboxylation of 2-oxoglutarate, the first step in the conversion of 2-oxoglutarate to succinyl-CoA and CO(2).</text>
</comment>
<dbReference type="GO" id="GO:0007584">
    <property type="term" value="P:response to nutrient"/>
    <property type="evidence" value="ECO:0007669"/>
    <property type="project" value="TreeGrafter"/>
</dbReference>
<dbReference type="InterPro" id="IPR009014">
    <property type="entry name" value="Transketo_C/PFOR_II"/>
</dbReference>
<dbReference type="InterPro" id="IPR029061">
    <property type="entry name" value="THDP-binding"/>
</dbReference>
<evidence type="ECO:0000259" key="6">
    <source>
        <dbReference type="SMART" id="SM00861"/>
    </source>
</evidence>
<feature type="domain" description="Transketolase-like pyrimidine-binding" evidence="6">
    <location>
        <begin position="469"/>
        <end position="643"/>
    </location>
</feature>
<keyword evidence="5" id="KW-0786">Thiamine pyrophosphate</keyword>
<dbReference type="SUPFAM" id="SSF52518">
    <property type="entry name" value="Thiamin diphosphate-binding fold (THDP-binding)"/>
    <property type="match status" value="2"/>
</dbReference>
<proteinExistence type="predicted"/>
<comment type="caution">
    <text evidence="7">The sequence shown here is derived from an EMBL/GenBank/DDBJ whole genome shotgun (WGS) entry which is preliminary data.</text>
</comment>
<dbReference type="AlphaFoldDB" id="A0A430K073"/>
<reference evidence="7 8" key="1">
    <citation type="submission" date="2018-11" db="EMBL/GenBank/DDBJ databases">
        <title>Arenibacter aquaticus sp.nov., a marine bacterium isolated from surface seawater in the South China Sea.</title>
        <authorList>
            <person name="Guo J."/>
            <person name="Sun J."/>
        </authorList>
    </citation>
    <scope>NUCLEOTIDE SEQUENCE [LARGE SCALE GENOMIC DNA]</scope>
    <source>
        <strain evidence="7 8">GUO666</strain>
    </source>
</reference>
<name>A0A430K073_9FLAO</name>
<dbReference type="EC" id="1.2.4.4" evidence="3"/>
<evidence type="ECO:0000313" key="8">
    <source>
        <dbReference type="Proteomes" id="UP000267585"/>
    </source>
</evidence>
<evidence type="ECO:0000256" key="3">
    <source>
        <dbReference type="ARBA" id="ARBA00012277"/>
    </source>
</evidence>
<dbReference type="Gene3D" id="3.40.50.920">
    <property type="match status" value="1"/>
</dbReference>
<dbReference type="GO" id="GO:0003863">
    <property type="term" value="F:branched-chain 2-oxo acid dehydrogenase activity"/>
    <property type="evidence" value="ECO:0007669"/>
    <property type="project" value="UniProtKB-EC"/>
</dbReference>
<dbReference type="SUPFAM" id="SSF52922">
    <property type="entry name" value="TK C-terminal domain-like"/>
    <property type="match status" value="1"/>
</dbReference>
<dbReference type="Gene3D" id="3.40.50.970">
    <property type="match status" value="2"/>
</dbReference>
<dbReference type="InterPro" id="IPR033248">
    <property type="entry name" value="Transketolase_C"/>
</dbReference>
<organism evidence="7 8">
    <name type="scientific">Arenibacter aquaticus</name>
    <dbReference type="NCBI Taxonomy" id="2489054"/>
    <lineage>
        <taxon>Bacteria</taxon>
        <taxon>Pseudomonadati</taxon>
        <taxon>Bacteroidota</taxon>
        <taxon>Flavobacteriia</taxon>
        <taxon>Flavobacteriales</taxon>
        <taxon>Flavobacteriaceae</taxon>
        <taxon>Arenibacter</taxon>
    </lineage>
</organism>
<dbReference type="Pfam" id="PF02779">
    <property type="entry name" value="Transket_pyr"/>
    <property type="match status" value="1"/>
</dbReference>
<dbReference type="GO" id="GO:0009083">
    <property type="term" value="P:branched-chain amino acid catabolic process"/>
    <property type="evidence" value="ECO:0007669"/>
    <property type="project" value="TreeGrafter"/>
</dbReference>
<dbReference type="CDD" id="cd02000">
    <property type="entry name" value="TPP_E1_PDC_ADC_BCADC"/>
    <property type="match status" value="1"/>
</dbReference>
<dbReference type="Proteomes" id="UP000267585">
    <property type="component" value="Unassembled WGS sequence"/>
</dbReference>
<dbReference type="Pfam" id="PF00676">
    <property type="entry name" value="E1_dh"/>
    <property type="match status" value="1"/>
</dbReference>
<evidence type="ECO:0000313" key="7">
    <source>
        <dbReference type="EMBL" id="RTE52463.1"/>
    </source>
</evidence>
<keyword evidence="8" id="KW-1185">Reference proteome</keyword>
<dbReference type="OrthoDB" id="9769337at2"/>
<evidence type="ECO:0000256" key="1">
    <source>
        <dbReference type="ARBA" id="ARBA00001964"/>
    </source>
</evidence>
<gene>
    <name evidence="7" type="ORF">EHW67_18560</name>
</gene>
<dbReference type="EMBL" id="RQPJ01000021">
    <property type="protein sequence ID" value="RTE52463.1"/>
    <property type="molecule type" value="Genomic_DNA"/>
</dbReference>
<evidence type="ECO:0000256" key="2">
    <source>
        <dbReference type="ARBA" id="ARBA00003906"/>
    </source>
</evidence>
<keyword evidence="4" id="KW-0560">Oxidoreductase</keyword>
<dbReference type="PANTHER" id="PTHR42980:SF1">
    <property type="entry name" value="2-OXOISOVALERATE DEHYDROGENASE SUBUNIT BETA, MITOCHONDRIAL"/>
    <property type="match status" value="1"/>
</dbReference>
<dbReference type="RefSeq" id="WP_126164148.1">
    <property type="nucleotide sequence ID" value="NZ_RQPJ01000021.1"/>
</dbReference>
<protein>
    <recommendedName>
        <fullName evidence="3">3-methyl-2-oxobutanoate dehydrogenase (2-methylpropanoyl-transferring)</fullName>
        <ecNumber evidence="3">1.2.4.4</ecNumber>
    </recommendedName>
</protein>
<accession>A0A430K073</accession>
<comment type="cofactor">
    <cofactor evidence="1">
        <name>thiamine diphosphate</name>
        <dbReference type="ChEBI" id="CHEBI:58937"/>
    </cofactor>
</comment>
<dbReference type="InterPro" id="IPR001017">
    <property type="entry name" value="DH_E1"/>
</dbReference>
<dbReference type="Pfam" id="PF02780">
    <property type="entry name" value="Transketolase_C"/>
    <property type="match status" value="1"/>
</dbReference>
<dbReference type="PANTHER" id="PTHR42980">
    <property type="entry name" value="2-OXOISOVALERATE DEHYDROGENASE SUBUNIT BETA-RELATED"/>
    <property type="match status" value="1"/>
</dbReference>
<evidence type="ECO:0000256" key="5">
    <source>
        <dbReference type="ARBA" id="ARBA00023052"/>
    </source>
</evidence>
<evidence type="ECO:0000256" key="4">
    <source>
        <dbReference type="ARBA" id="ARBA00023002"/>
    </source>
</evidence>
<dbReference type="InterPro" id="IPR005475">
    <property type="entry name" value="Transketolase-like_Pyr-bd"/>
</dbReference>
<dbReference type="SMART" id="SM00861">
    <property type="entry name" value="Transket_pyr"/>
    <property type="match status" value="1"/>
</dbReference>
<sequence length="803" mass="90421">MNIDSKASNDISFDDFQEQILKDYEIAVISRECSLLGRREVLTGKAKFGIFGDGKELPQLAMARSFRDGDFRSGYYRDQTFMMALGLLTPKQFFHGLYATTDITKDPMSAGRQMGGHFTTFSINEDGSWRDLTKQKNSSADISCTAGQMPRLLGLAQASKVYRNVKNIKNPKFSDNGNEVAWGTIGNASTSEGVFFETINAAGVLQVPMVISVWDDDYGISVHAKHQTTKEDISKILAGFQRDENNAGYEILKVKGWDYTALIHAYENASDIARDEHVPVIIHVTELTQPQGHSTSGSHERYKSEERLLWEKENDCNKRYREWILENKIASEEELKTLEKTIKRQVRSARKEAWEETLRPHKEQKKILVSLLDQAAQSSPNKNFIAKLKNDLIAIEEPIKKDLASKARKALRYLLGENSKEKELLAQWTNNFLKESQDKFSTHLYNEQDNSAIYVPEVKPTYSDQVEEVDGRIILRDNFDILFNKYDEVLIFGEDTGAIGDVNQGLEGLQKKYGELRVADCGIREATIIGQGIGMAMRGLRPIAEIQYLDYIFYALFTLTDDLATLLYRTVGKQRAPLIVRTRGHRLEGIWHSGSQMGGLIHLLRGMYILVPRNMTKAAGFYNTLLKGNEPALLIESLNGYRLKEPKPNNLGELCTPIGVVEVIQPGQDITLLSYGSTLRIVMQAALELKEVGIDAEVVDAQSLMPFDLGHDVLESLKKTNRLLVIDEDVPGGCSAYLVHEIVEKQGAYQYLDSAPQTLTAQPHRPAYATDGDYFSKPNAEDIFEKVYAIMHESNPTAFPKLR</sequence>